<name>A0A316W6H6_9BASI</name>
<evidence type="ECO:0000313" key="2">
    <source>
        <dbReference type="Proteomes" id="UP000245783"/>
    </source>
</evidence>
<sequence>MMTKLSTPLLRLDTRCSTTELTIRTIPPIRLLCELEVHHTQIHTGQARLQARSTMKAQKSLRRQLPPKMHLLVDDRVELPLDRLAWEAQQEQMLTTGRTGLNRVPLLAQGTCIAAISPLLAMDPASPTHLTLRLRGERREAFTMAAWVLWSPRLTTCRKRKALTIPIPPTCHQHPQLTIRHNRGQHTRQTQRFRKMLHHRTTLERQDMLRKSKPTWLRTHPALISATPSRIPIRTAAKEVRVHLLPPDIQQRRTRPLRVRLLIRLHRHHLPQNLLRTTPCPSLRGLRAAADRKVKSWLLDLAEWTEHPDPSPAAAAQTTVRRSGQAEISRMAAPRKASVRPLATRTLRPAFILFCLEDCLVAWPVRSLRPACICSIFLYASISHHTPRTICNVDRRSSAVMPNLLSFAHVLEQAGCAAIREEHHREPAHTWDKKVCTLLRDEKRACRETI</sequence>
<gene>
    <name evidence="1" type="ORF">IE81DRAFT_194305</name>
</gene>
<dbReference type="RefSeq" id="XP_025372690.1">
    <property type="nucleotide sequence ID" value="XM_025510819.1"/>
</dbReference>
<dbReference type="GeneID" id="37032689"/>
<organism evidence="1 2">
    <name type="scientific">Ceraceosorus guamensis</name>
    <dbReference type="NCBI Taxonomy" id="1522189"/>
    <lineage>
        <taxon>Eukaryota</taxon>
        <taxon>Fungi</taxon>
        <taxon>Dikarya</taxon>
        <taxon>Basidiomycota</taxon>
        <taxon>Ustilaginomycotina</taxon>
        <taxon>Exobasidiomycetes</taxon>
        <taxon>Ceraceosorales</taxon>
        <taxon>Ceraceosoraceae</taxon>
        <taxon>Ceraceosorus</taxon>
    </lineage>
</organism>
<reference evidence="1 2" key="1">
    <citation type="journal article" date="2018" name="Mol. Biol. Evol.">
        <title>Broad Genomic Sampling Reveals a Smut Pathogenic Ancestry of the Fungal Clade Ustilaginomycotina.</title>
        <authorList>
            <person name="Kijpornyongpan T."/>
            <person name="Mondo S.J."/>
            <person name="Barry K."/>
            <person name="Sandor L."/>
            <person name="Lee J."/>
            <person name="Lipzen A."/>
            <person name="Pangilinan J."/>
            <person name="LaButti K."/>
            <person name="Hainaut M."/>
            <person name="Henrissat B."/>
            <person name="Grigoriev I.V."/>
            <person name="Spatafora J.W."/>
            <person name="Aime M.C."/>
        </authorList>
    </citation>
    <scope>NUCLEOTIDE SEQUENCE [LARGE SCALE GENOMIC DNA]</scope>
    <source>
        <strain evidence="1 2">MCA 4658</strain>
    </source>
</reference>
<dbReference type="AlphaFoldDB" id="A0A316W6H6"/>
<dbReference type="InParanoid" id="A0A316W6H6"/>
<evidence type="ECO:0000313" key="1">
    <source>
        <dbReference type="EMBL" id="PWN45530.1"/>
    </source>
</evidence>
<dbReference type="Proteomes" id="UP000245783">
    <property type="component" value="Unassembled WGS sequence"/>
</dbReference>
<proteinExistence type="predicted"/>
<keyword evidence="2" id="KW-1185">Reference proteome</keyword>
<accession>A0A316W6H6</accession>
<dbReference type="EMBL" id="KZ819355">
    <property type="protein sequence ID" value="PWN45530.1"/>
    <property type="molecule type" value="Genomic_DNA"/>
</dbReference>
<protein>
    <submittedName>
        <fullName evidence="1">Uncharacterized protein</fullName>
    </submittedName>
</protein>